<comment type="function">
    <text evidence="7">Low-potential electron donor to a number of redox enzymes.</text>
</comment>
<dbReference type="InterPro" id="IPR029039">
    <property type="entry name" value="Flavoprotein-like_sf"/>
</dbReference>
<dbReference type="SUPFAM" id="SSF52218">
    <property type="entry name" value="Flavoproteins"/>
    <property type="match status" value="1"/>
</dbReference>
<evidence type="ECO:0000256" key="4">
    <source>
        <dbReference type="ARBA" id="ARBA00022630"/>
    </source>
</evidence>
<protein>
    <recommendedName>
        <fullName evidence="7">Flavodoxin</fullName>
    </recommendedName>
</protein>
<dbReference type="Proteomes" id="UP000190285">
    <property type="component" value="Unassembled WGS sequence"/>
</dbReference>
<dbReference type="Gene3D" id="3.40.50.360">
    <property type="match status" value="1"/>
</dbReference>
<keyword evidence="5 7" id="KW-0288">FMN</keyword>
<gene>
    <name evidence="9" type="ORF">SAMN02194393_03512</name>
</gene>
<dbReference type="InterPro" id="IPR010087">
    <property type="entry name" value="Flav_short"/>
</dbReference>
<evidence type="ECO:0000256" key="7">
    <source>
        <dbReference type="RuleBase" id="RU367037"/>
    </source>
</evidence>
<dbReference type="GO" id="GO:0016651">
    <property type="term" value="F:oxidoreductase activity, acting on NAD(P)H"/>
    <property type="evidence" value="ECO:0007669"/>
    <property type="project" value="UniProtKB-ARBA"/>
</dbReference>
<dbReference type="InterPro" id="IPR001226">
    <property type="entry name" value="Flavodoxin_CS"/>
</dbReference>
<name>A0A1T5LYL2_9FIRM</name>
<dbReference type="PANTHER" id="PTHR43717">
    <property type="entry name" value="ANAEROBIC NITRIC OXIDE REDUCTASE FLAVORUBREDOXIN"/>
    <property type="match status" value="1"/>
</dbReference>
<evidence type="ECO:0000256" key="6">
    <source>
        <dbReference type="ARBA" id="ARBA00022982"/>
    </source>
</evidence>
<evidence type="ECO:0000259" key="8">
    <source>
        <dbReference type="PROSITE" id="PS50902"/>
    </source>
</evidence>
<evidence type="ECO:0000256" key="5">
    <source>
        <dbReference type="ARBA" id="ARBA00022643"/>
    </source>
</evidence>
<comment type="similarity">
    <text evidence="2 7">Belongs to the flavodoxin family.</text>
</comment>
<evidence type="ECO:0000313" key="10">
    <source>
        <dbReference type="Proteomes" id="UP000190285"/>
    </source>
</evidence>
<keyword evidence="10" id="KW-1185">Reference proteome</keyword>
<keyword evidence="4 7" id="KW-0285">Flavoprotein</keyword>
<dbReference type="Pfam" id="PF00258">
    <property type="entry name" value="Flavodoxin_1"/>
    <property type="match status" value="1"/>
</dbReference>
<dbReference type="AlphaFoldDB" id="A0A1T5LYL2"/>
<feature type="domain" description="Flavodoxin-like" evidence="8">
    <location>
        <begin position="4"/>
        <end position="142"/>
    </location>
</feature>
<accession>A0A1T5LYL2</accession>
<dbReference type="RefSeq" id="WP_079493316.1">
    <property type="nucleotide sequence ID" value="NZ_FUZT01000009.1"/>
</dbReference>
<reference evidence="9 10" key="1">
    <citation type="submission" date="2017-02" db="EMBL/GenBank/DDBJ databases">
        <authorList>
            <person name="Peterson S.W."/>
        </authorList>
    </citation>
    <scope>NUCLEOTIDE SEQUENCE [LARGE SCALE GENOMIC DNA]</scope>
    <source>
        <strain evidence="9 10">M1</strain>
    </source>
</reference>
<dbReference type="GO" id="GO:0010181">
    <property type="term" value="F:FMN binding"/>
    <property type="evidence" value="ECO:0007669"/>
    <property type="project" value="UniProtKB-UniRule"/>
</dbReference>
<dbReference type="OrthoDB" id="9790745at2"/>
<proteinExistence type="inferred from homology"/>
<keyword evidence="6 7" id="KW-0249">Electron transport</keyword>
<dbReference type="PROSITE" id="PS00201">
    <property type="entry name" value="FLAVODOXIN"/>
    <property type="match status" value="1"/>
</dbReference>
<evidence type="ECO:0000256" key="2">
    <source>
        <dbReference type="ARBA" id="ARBA00005267"/>
    </source>
</evidence>
<evidence type="ECO:0000313" key="9">
    <source>
        <dbReference type="EMBL" id="SKC80963.1"/>
    </source>
</evidence>
<sequence>MKKATIIYWSGTGNTEMMANAVAEGVKSVGNDVDVVRVEDTNKDMVINSQLLAFGCPSMGMEVLEEESMEPFIESLSDVDFSGKTIALFGSYDWGDGEWMRNWVERMKEYGANLVNEEGLTIHLTPDDEGIDDCKALGEQLAKA</sequence>
<organism evidence="9 10">
    <name type="scientific">Maledivibacter halophilus</name>
    <dbReference type="NCBI Taxonomy" id="36842"/>
    <lineage>
        <taxon>Bacteria</taxon>
        <taxon>Bacillati</taxon>
        <taxon>Bacillota</taxon>
        <taxon>Clostridia</taxon>
        <taxon>Peptostreptococcales</taxon>
        <taxon>Caminicellaceae</taxon>
        <taxon>Maledivibacter</taxon>
    </lineage>
</organism>
<evidence type="ECO:0000256" key="3">
    <source>
        <dbReference type="ARBA" id="ARBA00022448"/>
    </source>
</evidence>
<dbReference type="GO" id="GO:0009055">
    <property type="term" value="F:electron transfer activity"/>
    <property type="evidence" value="ECO:0007669"/>
    <property type="project" value="UniProtKB-UniRule"/>
</dbReference>
<comment type="cofactor">
    <cofactor evidence="1 7">
        <name>FMN</name>
        <dbReference type="ChEBI" id="CHEBI:58210"/>
    </cofactor>
</comment>
<dbReference type="PROSITE" id="PS50902">
    <property type="entry name" value="FLAVODOXIN_LIKE"/>
    <property type="match status" value="1"/>
</dbReference>
<dbReference type="STRING" id="36842.SAMN02194393_03512"/>
<dbReference type="EMBL" id="FUZT01000009">
    <property type="protein sequence ID" value="SKC80963.1"/>
    <property type="molecule type" value="Genomic_DNA"/>
</dbReference>
<dbReference type="InterPro" id="IPR008254">
    <property type="entry name" value="Flavodoxin/NO_synth"/>
</dbReference>
<dbReference type="NCBIfam" id="TIGR01753">
    <property type="entry name" value="flav_short"/>
    <property type="match status" value="1"/>
</dbReference>
<dbReference type="PANTHER" id="PTHR43717:SF1">
    <property type="entry name" value="ANAEROBIC NITRIC OXIDE REDUCTASE FLAVORUBREDOXIN"/>
    <property type="match status" value="1"/>
</dbReference>
<keyword evidence="3 7" id="KW-0813">Transport</keyword>
<evidence type="ECO:0000256" key="1">
    <source>
        <dbReference type="ARBA" id="ARBA00001917"/>
    </source>
</evidence>